<feature type="compositionally biased region" description="Acidic residues" evidence="1">
    <location>
        <begin position="77"/>
        <end position="94"/>
    </location>
</feature>
<dbReference type="EMBL" id="CP063411">
    <property type="protein sequence ID" value="QSZ36427.1"/>
    <property type="molecule type" value="Genomic_DNA"/>
</dbReference>
<gene>
    <name evidence="2" type="ORF">DSL72_006304</name>
</gene>
<evidence type="ECO:0000313" key="2">
    <source>
        <dbReference type="EMBL" id="QSZ36427.1"/>
    </source>
</evidence>
<accession>A0A8A3PLW1</accession>
<dbReference type="Proteomes" id="UP000672032">
    <property type="component" value="Chromosome 7"/>
</dbReference>
<sequence length="157" mass="16667">MLSHRNGTPCIPSPGPPLRQAIEEAAAERQRDAKDMHEARHAIAEYREGRGDREHLLDIAHDGHGEGAGLLGRDEAGPVEEECDGAVGEEEEEAVGWRGGGGGGGAWEACPRPRPRPRQGGAGRGNLLDEELVDLPVHVAPRGGLDAGERRDVLDDG</sequence>
<dbReference type="AlphaFoldDB" id="A0A8A3PLW1"/>
<proteinExistence type="predicted"/>
<feature type="compositionally biased region" description="Gly residues" evidence="1">
    <location>
        <begin position="97"/>
        <end position="106"/>
    </location>
</feature>
<name>A0A8A3PLW1_9HELO</name>
<reference evidence="2" key="1">
    <citation type="submission" date="2020-10" db="EMBL/GenBank/DDBJ databases">
        <title>Genome Sequence of Monilinia vaccinii-corymbosi Sheds Light on Mummy Berry Disease Infection of Blueberry and Mating Type.</title>
        <authorList>
            <person name="Yow A.G."/>
            <person name="Zhang Y."/>
            <person name="Bansal K."/>
            <person name="Eacker S.M."/>
            <person name="Sullivan S."/>
            <person name="Liachko I."/>
            <person name="Cubeta M.A."/>
            <person name="Rollins J.A."/>
            <person name="Ashrafi H."/>
        </authorList>
    </citation>
    <scope>NUCLEOTIDE SEQUENCE</scope>
    <source>
        <strain evidence="2">RL-1</strain>
    </source>
</reference>
<protein>
    <submittedName>
        <fullName evidence="2">Uncharacterized protein</fullName>
    </submittedName>
</protein>
<evidence type="ECO:0000313" key="3">
    <source>
        <dbReference type="Proteomes" id="UP000672032"/>
    </source>
</evidence>
<feature type="region of interest" description="Disordered" evidence="1">
    <location>
        <begin position="62"/>
        <end position="157"/>
    </location>
</feature>
<keyword evidence="3" id="KW-1185">Reference proteome</keyword>
<evidence type="ECO:0000256" key="1">
    <source>
        <dbReference type="SAM" id="MobiDB-lite"/>
    </source>
</evidence>
<feature type="compositionally biased region" description="Basic and acidic residues" evidence="1">
    <location>
        <begin position="147"/>
        <end position="157"/>
    </location>
</feature>
<organism evidence="2 3">
    <name type="scientific">Monilinia vaccinii-corymbosi</name>
    <dbReference type="NCBI Taxonomy" id="61207"/>
    <lineage>
        <taxon>Eukaryota</taxon>
        <taxon>Fungi</taxon>
        <taxon>Dikarya</taxon>
        <taxon>Ascomycota</taxon>
        <taxon>Pezizomycotina</taxon>
        <taxon>Leotiomycetes</taxon>
        <taxon>Helotiales</taxon>
        <taxon>Sclerotiniaceae</taxon>
        <taxon>Monilinia</taxon>
    </lineage>
</organism>